<evidence type="ECO:0000256" key="1">
    <source>
        <dbReference type="ARBA" id="ARBA00004651"/>
    </source>
</evidence>
<dbReference type="RefSeq" id="WP_086956850.1">
    <property type="nucleotide sequence ID" value="NZ_CAWNQC010000077.1"/>
</dbReference>
<evidence type="ECO:0000259" key="7">
    <source>
        <dbReference type="Pfam" id="PF12823"/>
    </source>
</evidence>
<evidence type="ECO:0000256" key="2">
    <source>
        <dbReference type="ARBA" id="ARBA00022475"/>
    </source>
</evidence>
<feature type="transmembrane region" description="Helical" evidence="6">
    <location>
        <begin position="12"/>
        <end position="30"/>
    </location>
</feature>
<reference evidence="8 9" key="1">
    <citation type="journal article" date="2017" name="Nat. Microbiol.">
        <title>Natural product diversity associated with the nematode symbionts Photorhabdus and Xenorhabdus.</title>
        <authorList>
            <person name="Tobias N.J."/>
            <person name="Wolff H."/>
            <person name="Djahanschiri B."/>
            <person name="Grundmann F."/>
            <person name="Kronenwerth M."/>
            <person name="Shi Y.M."/>
            <person name="Simonyi S."/>
            <person name="Grun P."/>
            <person name="Shapiro-Ilan D."/>
            <person name="Pidot S.J."/>
            <person name="Stinear T.P."/>
            <person name="Ebersberger I."/>
            <person name="Bode H.B."/>
        </authorList>
    </citation>
    <scope>NUCLEOTIDE SEQUENCE [LARGE SCALE GENOMIC DNA]</scope>
    <source>
        <strain evidence="8 9">DSM 16336</strain>
    </source>
</reference>
<proteinExistence type="predicted"/>
<dbReference type="InterPro" id="IPR023845">
    <property type="entry name" value="DUF3817_TM"/>
</dbReference>
<protein>
    <submittedName>
        <fullName evidence="8">Membrane protein</fullName>
    </submittedName>
</protein>
<dbReference type="NCBIfam" id="TIGR03954">
    <property type="entry name" value="integ_memb_HG"/>
    <property type="match status" value="1"/>
</dbReference>
<keyword evidence="9" id="KW-1185">Reference proteome</keyword>
<evidence type="ECO:0000256" key="3">
    <source>
        <dbReference type="ARBA" id="ARBA00022692"/>
    </source>
</evidence>
<feature type="domain" description="DUF3817" evidence="7">
    <location>
        <begin position="7"/>
        <end position="93"/>
    </location>
</feature>
<dbReference type="EMBL" id="NIBU01000168">
    <property type="protein sequence ID" value="PHM23034.1"/>
    <property type="molecule type" value="Genomic_DNA"/>
</dbReference>
<feature type="transmembrane region" description="Helical" evidence="6">
    <location>
        <begin position="69"/>
        <end position="88"/>
    </location>
</feature>
<keyword evidence="4 6" id="KW-1133">Transmembrane helix</keyword>
<keyword evidence="2" id="KW-1003">Cell membrane</keyword>
<comment type="caution">
    <text evidence="8">The sequence shown here is derived from an EMBL/GenBank/DDBJ whole genome shotgun (WGS) entry which is preliminary data.</text>
</comment>
<keyword evidence="5 6" id="KW-0472">Membrane</keyword>
<dbReference type="PANTHER" id="PTHR40077">
    <property type="entry name" value="MEMBRANE PROTEIN-RELATED"/>
    <property type="match status" value="1"/>
</dbReference>
<name>A0A2G0MKJ1_9GAMM</name>
<evidence type="ECO:0000313" key="9">
    <source>
        <dbReference type="Proteomes" id="UP000224871"/>
    </source>
</evidence>
<comment type="subcellular location">
    <subcellularLocation>
        <location evidence="1">Cell membrane</location>
        <topology evidence="1">Multi-pass membrane protein</topology>
    </subcellularLocation>
</comment>
<organism evidence="8 9">
    <name type="scientific">Xenorhabdus innexi</name>
    <dbReference type="NCBI Taxonomy" id="290109"/>
    <lineage>
        <taxon>Bacteria</taxon>
        <taxon>Pseudomonadati</taxon>
        <taxon>Pseudomonadota</taxon>
        <taxon>Gammaproteobacteria</taxon>
        <taxon>Enterobacterales</taxon>
        <taxon>Morganellaceae</taxon>
        <taxon>Xenorhabdus</taxon>
    </lineage>
</organism>
<dbReference type="Pfam" id="PF12823">
    <property type="entry name" value="DUF3817"/>
    <property type="match status" value="1"/>
</dbReference>
<evidence type="ECO:0000256" key="6">
    <source>
        <dbReference type="SAM" id="Phobius"/>
    </source>
</evidence>
<feature type="transmembrane region" description="Helical" evidence="6">
    <location>
        <begin position="42"/>
        <end position="63"/>
    </location>
</feature>
<keyword evidence="3 6" id="KW-0812">Transmembrane</keyword>
<accession>A0A2G0MKJ1</accession>
<dbReference type="Proteomes" id="UP000224871">
    <property type="component" value="Unassembled WGS sequence"/>
</dbReference>
<dbReference type="PANTHER" id="PTHR40077:SF1">
    <property type="entry name" value="MEMBRANE PROTEIN"/>
    <property type="match status" value="1"/>
</dbReference>
<gene>
    <name evidence="8" type="ORF">Xinn_04127</name>
</gene>
<evidence type="ECO:0000256" key="5">
    <source>
        <dbReference type="ARBA" id="ARBA00023136"/>
    </source>
</evidence>
<sequence>MLSTPIGRLRVAGFVEGVSFLLLLFIAMPLKYFAGFPIAVKITGMVHGTLFIFFVFALLQVVMVHRKSILWSFAAFVASIIPFGTFVLDAKLKHEQ</sequence>
<evidence type="ECO:0000313" key="8">
    <source>
        <dbReference type="EMBL" id="PHM23034.1"/>
    </source>
</evidence>
<evidence type="ECO:0000256" key="4">
    <source>
        <dbReference type="ARBA" id="ARBA00022989"/>
    </source>
</evidence>